<evidence type="ECO:0000256" key="1">
    <source>
        <dbReference type="SAM" id="SignalP"/>
    </source>
</evidence>
<evidence type="ECO:0008006" key="4">
    <source>
        <dbReference type="Google" id="ProtNLM"/>
    </source>
</evidence>
<comment type="caution">
    <text evidence="2">The sequence shown here is derived from an EMBL/GenBank/DDBJ whole genome shotgun (WGS) entry which is preliminary data.</text>
</comment>
<dbReference type="RefSeq" id="WP_203854069.1">
    <property type="nucleotide sequence ID" value="NZ_BAAAVW010000003.1"/>
</dbReference>
<name>A0A919UEI3_9ACTN</name>
<feature type="chain" id="PRO_5038031516" description="DUF3558 domain-containing protein" evidence="1">
    <location>
        <begin position="26"/>
        <end position="316"/>
    </location>
</feature>
<evidence type="ECO:0000313" key="3">
    <source>
        <dbReference type="Proteomes" id="UP000660611"/>
    </source>
</evidence>
<dbReference type="EMBL" id="BONQ01000180">
    <property type="protein sequence ID" value="GIG52479.1"/>
    <property type="molecule type" value="Genomic_DNA"/>
</dbReference>
<keyword evidence="1" id="KW-0732">Signal</keyword>
<gene>
    <name evidence="2" type="ORF">Dsi01nite_105200</name>
</gene>
<accession>A0A919UEI3</accession>
<dbReference type="PROSITE" id="PS51257">
    <property type="entry name" value="PROKAR_LIPOPROTEIN"/>
    <property type="match status" value="1"/>
</dbReference>
<protein>
    <recommendedName>
        <fullName evidence="4">DUF3558 domain-containing protein</fullName>
    </recommendedName>
</protein>
<keyword evidence="3" id="KW-1185">Reference proteome</keyword>
<sequence length="316" mass="33224">MPGRSAAIAALALILLAGCARPTEAGGPGPAASTDLHDAWTSCAKELADPRPGPQPVELPRLPGDFAPVEVVVCAWEIQTRADGGQDQVMLERRGSKVDALTAALRLPDAPHTDGACDMMLRGVAWFAVLDAAGRWLRPGIAADACGQVRIEVQDAVNRLELRTVATTVLGEVKSAAAARSGCQQEWSDMVGAVTASGPTPMERPFEPPGRDMRLCLYTVPPSEQGSTKPGGRFEKGDTLSTQAWTDLRAAMLPAGPAQPCAAHASRFALFQPVDNLSGEVYVELDGCHRMLWSGPSGDALRQGTAALAEQISKAL</sequence>
<proteinExistence type="predicted"/>
<feature type="signal peptide" evidence="1">
    <location>
        <begin position="1"/>
        <end position="25"/>
    </location>
</feature>
<evidence type="ECO:0000313" key="2">
    <source>
        <dbReference type="EMBL" id="GIG52479.1"/>
    </source>
</evidence>
<dbReference type="Proteomes" id="UP000660611">
    <property type="component" value="Unassembled WGS sequence"/>
</dbReference>
<dbReference type="AlphaFoldDB" id="A0A919UEI3"/>
<organism evidence="2 3">
    <name type="scientific">Dactylosporangium siamense</name>
    <dbReference type="NCBI Taxonomy" id="685454"/>
    <lineage>
        <taxon>Bacteria</taxon>
        <taxon>Bacillati</taxon>
        <taxon>Actinomycetota</taxon>
        <taxon>Actinomycetes</taxon>
        <taxon>Micromonosporales</taxon>
        <taxon>Micromonosporaceae</taxon>
        <taxon>Dactylosporangium</taxon>
    </lineage>
</organism>
<reference evidence="2" key="1">
    <citation type="submission" date="2021-01" db="EMBL/GenBank/DDBJ databases">
        <title>Whole genome shotgun sequence of Dactylosporangium siamense NBRC 106093.</title>
        <authorList>
            <person name="Komaki H."/>
            <person name="Tamura T."/>
        </authorList>
    </citation>
    <scope>NUCLEOTIDE SEQUENCE</scope>
    <source>
        <strain evidence="2">NBRC 106093</strain>
    </source>
</reference>